<dbReference type="OrthoDB" id="8613069at2"/>
<gene>
    <name evidence="2" type="ORF">TSACC_3670</name>
</gene>
<feature type="region of interest" description="Disordered" evidence="1">
    <location>
        <begin position="81"/>
        <end position="117"/>
    </location>
</feature>
<dbReference type="InParanoid" id="A0A146GDG0"/>
<protein>
    <submittedName>
        <fullName evidence="2">Uncharacterized protein</fullName>
    </submittedName>
</protein>
<accession>A0A146GDG0</accession>
<evidence type="ECO:0000256" key="1">
    <source>
        <dbReference type="SAM" id="MobiDB-lite"/>
    </source>
</evidence>
<organism evidence="2 3">
    <name type="scientific">Terrimicrobium sacchariphilum</name>
    <dbReference type="NCBI Taxonomy" id="690879"/>
    <lineage>
        <taxon>Bacteria</taxon>
        <taxon>Pseudomonadati</taxon>
        <taxon>Verrucomicrobiota</taxon>
        <taxon>Terrimicrobiia</taxon>
        <taxon>Terrimicrobiales</taxon>
        <taxon>Terrimicrobiaceae</taxon>
        <taxon>Terrimicrobium</taxon>
    </lineage>
</organism>
<sequence length="117" mass="12766">MSMFIQTIGQLNKRGSVSELDEALARAVQQVRITGKTAELTYKLKIRPQDMDGDTVQIEDSITLKTANPIRKSALFFTTEDGRVSRDDPNQGDLAFEEVEGGKTEAGQQAPPIAAAQ</sequence>
<evidence type="ECO:0000313" key="2">
    <source>
        <dbReference type="EMBL" id="GAT35599.1"/>
    </source>
</evidence>
<dbReference type="STRING" id="690879.TSACC_3670"/>
<evidence type="ECO:0000313" key="3">
    <source>
        <dbReference type="Proteomes" id="UP000076023"/>
    </source>
</evidence>
<dbReference type="AlphaFoldDB" id="A0A146GDG0"/>
<feature type="compositionally biased region" description="Low complexity" evidence="1">
    <location>
        <begin position="106"/>
        <end position="117"/>
    </location>
</feature>
<reference evidence="3" key="1">
    <citation type="journal article" date="2017" name="Genome Announc.">
        <title>Draft Genome Sequence of Terrimicrobium sacchariphilum NM-5T, a Facultative Anaerobic Soil Bacterium of the Class Spartobacteria.</title>
        <authorList>
            <person name="Qiu Y.L."/>
            <person name="Tourlousse D.M."/>
            <person name="Matsuura N."/>
            <person name="Ohashi A."/>
            <person name="Sekiguchi Y."/>
        </authorList>
    </citation>
    <scope>NUCLEOTIDE SEQUENCE [LARGE SCALE GENOMIC DNA]</scope>
    <source>
        <strain evidence="3">NM-5</strain>
    </source>
</reference>
<comment type="caution">
    <text evidence="2">The sequence shown here is derived from an EMBL/GenBank/DDBJ whole genome shotgun (WGS) entry which is preliminary data.</text>
</comment>
<dbReference type="Proteomes" id="UP000076023">
    <property type="component" value="Unassembled WGS sequence"/>
</dbReference>
<dbReference type="EMBL" id="BDCO01000003">
    <property type="protein sequence ID" value="GAT35599.1"/>
    <property type="molecule type" value="Genomic_DNA"/>
</dbReference>
<proteinExistence type="predicted"/>
<keyword evidence="3" id="KW-1185">Reference proteome</keyword>
<name>A0A146GDG0_TERSA</name>